<keyword evidence="4" id="KW-0479">Metal-binding</keyword>
<evidence type="ECO:0000313" key="11">
    <source>
        <dbReference type="Proteomes" id="UP000051845"/>
    </source>
</evidence>
<protein>
    <submittedName>
        <fullName evidence="10">Neutral endopeptidase</fullName>
    </submittedName>
</protein>
<feature type="domain" description="Peptidase M13 C-terminal" evidence="8">
    <location>
        <begin position="446"/>
        <end position="636"/>
    </location>
</feature>
<keyword evidence="3" id="KW-0645">Protease</keyword>
<dbReference type="RefSeq" id="WP_056996595.1">
    <property type="nucleotide sequence ID" value="NZ_AYYR01000039.1"/>
</dbReference>
<dbReference type="AlphaFoldDB" id="A0A0R2B9T2"/>
<dbReference type="SUPFAM" id="SSF55486">
    <property type="entry name" value="Metalloproteases ('zincins'), catalytic domain"/>
    <property type="match status" value="1"/>
</dbReference>
<dbReference type="Proteomes" id="UP000051845">
    <property type="component" value="Unassembled WGS sequence"/>
</dbReference>
<dbReference type="EMBL" id="AYYR01000039">
    <property type="protein sequence ID" value="KRM76040.1"/>
    <property type="molecule type" value="Genomic_DNA"/>
</dbReference>
<evidence type="ECO:0000256" key="4">
    <source>
        <dbReference type="ARBA" id="ARBA00022723"/>
    </source>
</evidence>
<accession>A0A0R2B9T2</accession>
<name>A0A0R2B9T2_SECCO</name>
<sequence>MANTIDETKIKTDLYDAVNGDWLKTAVIPADHSTTGGFTDLADNIEKTLMSDFDDLRSGKLQPTNPEQTEFKKFYTLTTDFAKREKDGSAPLKPFIDRINGLNNYQDLSDQLADWILTGLPTPFSFDIDSDMKNSTTYALFASGPSLFLPDKTYYAEGNQAAAQLMPIFTNMMTQLFKLAGYTEDDAKTIIDQAEQFDRLIAPNVKSAEEGADYSKMYNPRSLDDIAGSTDKLDLKAAITALIQGTPEVIITPEPAYFDALNQLLTDANFPLLKSWLLVKTVSGLSSYLTEDFRQTSTIFGRALSGRKEARSQEKAAYDLATGVFDQVVGDYYGRKYFGEAAKKDVHDMVVKMVNVYKKRLANNTWLGKATRDKAVLKLDKLGIQVGYPDAITPLYSKFKVTTAEDGGSLLSNVMAFTRIRNEDEFSKWNQPVDRTRWEMSANTVNAYFHPFHNIIVFPAAILQAPFYSLKQSSSENFGGIGAVIAHEISHAFDNNGSLFDEYGNLNNWWTEADNAHFKDLAQNMIDEFDGLPFAGQKVNGKLTVSENIADGGGLSCALEAAKGEPDVDLKAFFINWAAIWRSKATKEREQLLLSIDVHSPAKLRANVQAQNLDDFFNTFDITEGDAMYKAPADRVKIW</sequence>
<organism evidence="10 11">
    <name type="scientific">Secundilactobacillus collinoides DSM 20515 = JCM 1123</name>
    <dbReference type="NCBI Taxonomy" id="1423733"/>
    <lineage>
        <taxon>Bacteria</taxon>
        <taxon>Bacillati</taxon>
        <taxon>Bacillota</taxon>
        <taxon>Bacilli</taxon>
        <taxon>Lactobacillales</taxon>
        <taxon>Lactobacillaceae</taxon>
        <taxon>Secundilactobacillus</taxon>
    </lineage>
</organism>
<dbReference type="GO" id="GO:0046872">
    <property type="term" value="F:metal ion binding"/>
    <property type="evidence" value="ECO:0007669"/>
    <property type="project" value="UniProtKB-KW"/>
</dbReference>
<dbReference type="Gene3D" id="3.40.390.10">
    <property type="entry name" value="Collagenase (Catalytic Domain)"/>
    <property type="match status" value="1"/>
</dbReference>
<dbReference type="PANTHER" id="PTHR11733">
    <property type="entry name" value="ZINC METALLOPROTEASE FAMILY M13 NEPRILYSIN-RELATED"/>
    <property type="match status" value="1"/>
</dbReference>
<comment type="caution">
    <text evidence="10">The sequence shown here is derived from an EMBL/GenBank/DDBJ whole genome shotgun (WGS) entry which is preliminary data.</text>
</comment>
<evidence type="ECO:0000256" key="5">
    <source>
        <dbReference type="ARBA" id="ARBA00022801"/>
    </source>
</evidence>
<comment type="cofactor">
    <cofactor evidence="1">
        <name>Zn(2+)</name>
        <dbReference type="ChEBI" id="CHEBI:29105"/>
    </cofactor>
</comment>
<dbReference type="CDD" id="cd08662">
    <property type="entry name" value="M13"/>
    <property type="match status" value="1"/>
</dbReference>
<dbReference type="InterPro" id="IPR024079">
    <property type="entry name" value="MetalloPept_cat_dom_sf"/>
</dbReference>
<dbReference type="Gene3D" id="1.10.1380.10">
    <property type="entry name" value="Neutral endopeptidase , domain2"/>
    <property type="match status" value="1"/>
</dbReference>
<dbReference type="GO" id="GO:0004222">
    <property type="term" value="F:metalloendopeptidase activity"/>
    <property type="evidence" value="ECO:0007669"/>
    <property type="project" value="InterPro"/>
</dbReference>
<evidence type="ECO:0000256" key="3">
    <source>
        <dbReference type="ARBA" id="ARBA00022670"/>
    </source>
</evidence>
<keyword evidence="6" id="KW-0862">Zinc</keyword>
<dbReference type="InterPro" id="IPR000718">
    <property type="entry name" value="Peptidase_M13"/>
</dbReference>
<dbReference type="PROSITE" id="PS51885">
    <property type="entry name" value="NEPRILYSIN"/>
    <property type="match status" value="1"/>
</dbReference>
<keyword evidence="5" id="KW-0378">Hydrolase</keyword>
<evidence type="ECO:0000256" key="6">
    <source>
        <dbReference type="ARBA" id="ARBA00022833"/>
    </source>
</evidence>
<evidence type="ECO:0000313" key="10">
    <source>
        <dbReference type="EMBL" id="KRM76040.1"/>
    </source>
</evidence>
<gene>
    <name evidence="10" type="ORF">FC82_GL001865</name>
</gene>
<proteinExistence type="inferred from homology"/>
<keyword evidence="7" id="KW-0482">Metalloprotease</keyword>
<dbReference type="InterPro" id="IPR018497">
    <property type="entry name" value="Peptidase_M13_C"/>
</dbReference>
<dbReference type="Pfam" id="PF05649">
    <property type="entry name" value="Peptidase_M13_N"/>
    <property type="match status" value="1"/>
</dbReference>
<evidence type="ECO:0000259" key="8">
    <source>
        <dbReference type="Pfam" id="PF01431"/>
    </source>
</evidence>
<evidence type="ECO:0000256" key="2">
    <source>
        <dbReference type="ARBA" id="ARBA00007357"/>
    </source>
</evidence>
<dbReference type="PANTHER" id="PTHR11733:SF167">
    <property type="entry name" value="FI17812P1-RELATED"/>
    <property type="match status" value="1"/>
</dbReference>
<dbReference type="Pfam" id="PF01431">
    <property type="entry name" value="Peptidase_M13"/>
    <property type="match status" value="1"/>
</dbReference>
<dbReference type="InterPro" id="IPR008753">
    <property type="entry name" value="Peptidase_M13_N"/>
</dbReference>
<dbReference type="InterPro" id="IPR042089">
    <property type="entry name" value="Peptidase_M13_dom_2"/>
</dbReference>
<dbReference type="PRINTS" id="PR00786">
    <property type="entry name" value="NEPRILYSIN"/>
</dbReference>
<evidence type="ECO:0000256" key="7">
    <source>
        <dbReference type="ARBA" id="ARBA00023049"/>
    </source>
</evidence>
<reference evidence="10 11" key="1">
    <citation type="journal article" date="2015" name="Genome Announc.">
        <title>Expanding the biotechnology potential of lactobacilli through comparative genomics of 213 strains and associated genera.</title>
        <authorList>
            <person name="Sun Z."/>
            <person name="Harris H.M."/>
            <person name="McCann A."/>
            <person name="Guo C."/>
            <person name="Argimon S."/>
            <person name="Zhang W."/>
            <person name="Yang X."/>
            <person name="Jeffery I.B."/>
            <person name="Cooney J.C."/>
            <person name="Kagawa T.F."/>
            <person name="Liu W."/>
            <person name="Song Y."/>
            <person name="Salvetti E."/>
            <person name="Wrobel A."/>
            <person name="Rasinkangas P."/>
            <person name="Parkhill J."/>
            <person name="Rea M.C."/>
            <person name="O'Sullivan O."/>
            <person name="Ritari J."/>
            <person name="Douillard F.P."/>
            <person name="Paul Ross R."/>
            <person name="Yang R."/>
            <person name="Briner A.E."/>
            <person name="Felis G.E."/>
            <person name="de Vos W.M."/>
            <person name="Barrangou R."/>
            <person name="Klaenhammer T.R."/>
            <person name="Caufield P.W."/>
            <person name="Cui Y."/>
            <person name="Zhang H."/>
            <person name="O'Toole P.W."/>
        </authorList>
    </citation>
    <scope>NUCLEOTIDE SEQUENCE [LARGE SCALE GENOMIC DNA]</scope>
    <source>
        <strain evidence="10 11">DSM 20515</strain>
    </source>
</reference>
<dbReference type="GO" id="GO:0016485">
    <property type="term" value="P:protein processing"/>
    <property type="evidence" value="ECO:0007669"/>
    <property type="project" value="TreeGrafter"/>
</dbReference>
<evidence type="ECO:0000256" key="1">
    <source>
        <dbReference type="ARBA" id="ARBA00001947"/>
    </source>
</evidence>
<dbReference type="PATRIC" id="fig|1423733.4.peg.1965"/>
<feature type="domain" description="Peptidase M13 N-terminal" evidence="9">
    <location>
        <begin position="11"/>
        <end position="389"/>
    </location>
</feature>
<evidence type="ECO:0000259" key="9">
    <source>
        <dbReference type="Pfam" id="PF05649"/>
    </source>
</evidence>
<comment type="similarity">
    <text evidence="2">Belongs to the peptidase M13 family.</text>
</comment>
<dbReference type="STRING" id="33960.TY91_14435"/>
<dbReference type="GO" id="GO:0005886">
    <property type="term" value="C:plasma membrane"/>
    <property type="evidence" value="ECO:0007669"/>
    <property type="project" value="TreeGrafter"/>
</dbReference>